<evidence type="ECO:0000256" key="2">
    <source>
        <dbReference type="ARBA" id="ARBA00045876"/>
    </source>
</evidence>
<dbReference type="InterPro" id="IPR021133">
    <property type="entry name" value="HEAT_type_2"/>
</dbReference>
<reference evidence="3" key="1">
    <citation type="submission" date="2024-05" db="EMBL/GenBank/DDBJ databases">
        <title>Planctomycetes of the genus Singulisphaera possess chitinolytic capabilities.</title>
        <authorList>
            <person name="Ivanova A."/>
        </authorList>
    </citation>
    <scope>NUCLEOTIDE SEQUENCE</scope>
    <source>
        <strain evidence="3">Ch08T</strain>
    </source>
</reference>
<organism evidence="3">
    <name type="scientific">Singulisphaera sp. Ch08</name>
    <dbReference type="NCBI Taxonomy" id="3120278"/>
    <lineage>
        <taxon>Bacteria</taxon>
        <taxon>Pseudomonadati</taxon>
        <taxon>Planctomycetota</taxon>
        <taxon>Planctomycetia</taxon>
        <taxon>Isosphaerales</taxon>
        <taxon>Isosphaeraceae</taxon>
        <taxon>Singulisphaera</taxon>
    </lineage>
</organism>
<evidence type="ECO:0000256" key="1">
    <source>
        <dbReference type="ARBA" id="ARBA00022737"/>
    </source>
</evidence>
<dbReference type="EMBL" id="CP155447">
    <property type="protein sequence ID" value="XBH07647.1"/>
    <property type="molecule type" value="Genomic_DNA"/>
</dbReference>
<dbReference type="SMART" id="SM00567">
    <property type="entry name" value="EZ_HEAT"/>
    <property type="match status" value="12"/>
</dbReference>
<dbReference type="Gene3D" id="1.25.10.10">
    <property type="entry name" value="Leucine-rich Repeat Variant"/>
    <property type="match status" value="7"/>
</dbReference>
<comment type="function">
    <text evidence="2">Catalyzes the hydroxylation of the N(6)-(4-aminobutyl)-L-lysine intermediate produced by deoxyhypusine synthase/DHPS on a critical lysine of the eukaryotic translation initiation factor 5A/eIF-5A. This is the second step of the post-translational modification of that lysine into an unusual amino acid residue named hypusine. Hypusination is unique to mature eIF-5A factor and is essential for its function.</text>
</comment>
<dbReference type="SUPFAM" id="SSF48371">
    <property type="entry name" value="ARM repeat"/>
    <property type="match status" value="1"/>
</dbReference>
<dbReference type="InterPro" id="IPR000357">
    <property type="entry name" value="HEAT"/>
</dbReference>
<gene>
    <name evidence="3" type="ORF">V5E97_16905</name>
</gene>
<sequence length="725" mass="78219">MRMPDLRDLLLLLLVVSGYEPLATRGLAQDGPTPAGIESAIEALRAENVEIRRNAAIQVRLAAKSEQRKALPVLIDLLMKEKDGQVRLAVLDTVTALGPDAVSAVPALVHTLRTNYGGQGKEESHQDYRSALALAAIGKPAVEDLRGLLNERKESVRAEVVMSLGRIGPDAATAIPDLLPLLGDKSERIRREASLALGRIGRAAVEPLVAASKHPDLLIRARAVESLGPLSLFDEQAQEAALKCAQDDFPVVRAAALRTLQRSRVSEDALLPILVENLRHEDEQVRLAAVNCLIERRSLLTRMALELESLLTAEQDGVARHAAFLLRKIGMEAAPRLINALHDENSRIDQIAEALAQIGPPVVALLMPLVDAQDARVRRGAALALGQVRPLAPGTVHKLMAGLDDPDLEVKSAFLTAIRDIGPRAKESVPAVRALLQNPSAELRLQVIVILAQSAPRDERLLGDLTGLLNDTDTRVQRQAIELIRSLGPLGRQALPVVIGKLNSPDPEVRFVAAEMVGSHGQAASDAVPALIALLDDPTPRLRTIAVRTLGGLGKSAQPALTRLTSLLSDMQVEVREATVLSLGSLELDADVIRPHLAKALRDDHSEVRQAASKAIQRQGPQGALFLPDIILLAGTKENLRSAERLLRQFERTGPDVRSLPELVEQLGHDQDAVRLLAIKFLGIAGRNAQSAIPALERLREDPSAEVRKQAEAACEKIKNQSKSS</sequence>
<name>A0AAU7CRD6_9BACT</name>
<dbReference type="RefSeq" id="WP_406700487.1">
    <property type="nucleotide sequence ID" value="NZ_CP155447.1"/>
</dbReference>
<dbReference type="GO" id="GO:0016491">
    <property type="term" value="F:oxidoreductase activity"/>
    <property type="evidence" value="ECO:0007669"/>
    <property type="project" value="TreeGrafter"/>
</dbReference>
<dbReference type="PANTHER" id="PTHR12697">
    <property type="entry name" value="PBS LYASE HEAT-LIKE PROTEIN"/>
    <property type="match status" value="1"/>
</dbReference>
<dbReference type="Pfam" id="PF13646">
    <property type="entry name" value="HEAT_2"/>
    <property type="match status" value="5"/>
</dbReference>
<dbReference type="AlphaFoldDB" id="A0AAU7CRD6"/>
<evidence type="ECO:0000313" key="3">
    <source>
        <dbReference type="EMBL" id="XBH07647.1"/>
    </source>
</evidence>
<dbReference type="InterPro" id="IPR016024">
    <property type="entry name" value="ARM-type_fold"/>
</dbReference>
<dbReference type="InterPro" id="IPR004155">
    <property type="entry name" value="PBS_lyase_HEAT"/>
</dbReference>
<dbReference type="InterPro" id="IPR011989">
    <property type="entry name" value="ARM-like"/>
</dbReference>
<dbReference type="PANTHER" id="PTHR12697:SF5">
    <property type="entry name" value="DEOXYHYPUSINE HYDROXYLASE"/>
    <property type="match status" value="1"/>
</dbReference>
<dbReference type="Pfam" id="PF02985">
    <property type="entry name" value="HEAT"/>
    <property type="match status" value="1"/>
</dbReference>
<keyword evidence="1" id="KW-0677">Repeat</keyword>
<proteinExistence type="predicted"/>
<protein>
    <submittedName>
        <fullName evidence="3">HEAT repeat domain-containing protein</fullName>
    </submittedName>
</protein>
<dbReference type="PROSITE" id="PS50077">
    <property type="entry name" value="HEAT_REPEAT"/>
    <property type="match status" value="2"/>
</dbReference>
<accession>A0AAU7CRD6</accession>